<sequence>MIVTNDFFNISIIDSFLPEIISELQSIIIPDISFTEDIGIERVQIQLTGLTIDGVTIGTAEVQLIPSFGGYVDIDGFALRLTGEWTYKLLTYPYTYEGGDLIISCDNSSGTLGIKIGTSSYPYSIVISLDSVNINVSDLSIQFEGAGTLVNTLFTVIEPMVELEIDSIIGEAIQIVADEIFEGFNGTLIKEGIGDYVYLIDQLSDLLVVESYYASLPLAGLFMNCSDVDDTLPDFNPGPIPSIFTDASVQHFFSIDSVRSQYYAVFGALLNGKIGPFSVTYSESNPDDASVLSILPFSLTSSDLSQFIPEVNDLCTSSPCDIDITFDLTDQPYSLVMTSYSFVSDWNSLNIKLTGSNSSYIEMFVEMELEHVLYPDHKHWDIMQMFNLKQLSSFSIVDGSIEIVNSSKSLLLLAILTSVLLWATIWNLDTTPNLVLISPLMTTFSSQLVV</sequence>
<accession>A0ABQ5K766</accession>
<dbReference type="EMBL" id="BQXS01000269">
    <property type="protein sequence ID" value="GKT28398.1"/>
    <property type="molecule type" value="Genomic_DNA"/>
</dbReference>
<reference evidence="2" key="1">
    <citation type="submission" date="2022-03" db="EMBL/GenBank/DDBJ databases">
        <title>Draft genome sequence of Aduncisulcus paluster, a free-living microaerophilic Fornicata.</title>
        <authorList>
            <person name="Yuyama I."/>
            <person name="Kume K."/>
            <person name="Tamura T."/>
            <person name="Inagaki Y."/>
            <person name="Hashimoto T."/>
        </authorList>
    </citation>
    <scope>NUCLEOTIDE SEQUENCE</scope>
    <source>
        <strain evidence="2">NY0171</strain>
    </source>
</reference>
<gene>
    <name evidence="2" type="ORF">ADUPG1_000622</name>
</gene>
<feature type="domain" description="Lipid-binding serum glycoprotein N-terminal" evidence="1">
    <location>
        <begin position="19"/>
        <end position="174"/>
    </location>
</feature>
<dbReference type="InterPro" id="IPR032942">
    <property type="entry name" value="BPI/LBP/Plunc"/>
</dbReference>
<protein>
    <submittedName>
        <fullName evidence="2">BPI/LBP/Plunc family like protein</fullName>
    </submittedName>
</protein>
<dbReference type="Pfam" id="PF01273">
    <property type="entry name" value="LBP_BPI_CETP"/>
    <property type="match status" value="1"/>
</dbReference>
<dbReference type="PANTHER" id="PTHR10504">
    <property type="entry name" value="BACTERICIDAL PERMEABILITY-INCREASING BPI PROTEIN-RELATED"/>
    <property type="match status" value="1"/>
</dbReference>
<dbReference type="Proteomes" id="UP001057375">
    <property type="component" value="Unassembled WGS sequence"/>
</dbReference>
<evidence type="ECO:0000313" key="2">
    <source>
        <dbReference type="EMBL" id="GKT28398.1"/>
    </source>
</evidence>
<organism evidence="2 3">
    <name type="scientific">Aduncisulcus paluster</name>
    <dbReference type="NCBI Taxonomy" id="2918883"/>
    <lineage>
        <taxon>Eukaryota</taxon>
        <taxon>Metamonada</taxon>
        <taxon>Carpediemonas-like organisms</taxon>
        <taxon>Aduncisulcus</taxon>
    </lineage>
</organism>
<keyword evidence="3" id="KW-1185">Reference proteome</keyword>
<dbReference type="InterPro" id="IPR017943">
    <property type="entry name" value="Bactericidal_perm-incr_a/b_dom"/>
</dbReference>
<dbReference type="PANTHER" id="PTHR10504:SF131">
    <property type="entry name" value="BPI2 DOMAIN-CONTAINING PROTEIN"/>
    <property type="match status" value="1"/>
</dbReference>
<dbReference type="InterPro" id="IPR017942">
    <property type="entry name" value="Lipid-bd_serum_glycop_N"/>
</dbReference>
<dbReference type="SUPFAM" id="SSF55394">
    <property type="entry name" value="Bactericidal permeability-increasing protein, BPI"/>
    <property type="match status" value="1"/>
</dbReference>
<comment type="caution">
    <text evidence="2">The sequence shown here is derived from an EMBL/GenBank/DDBJ whole genome shotgun (WGS) entry which is preliminary data.</text>
</comment>
<evidence type="ECO:0000259" key="1">
    <source>
        <dbReference type="Pfam" id="PF01273"/>
    </source>
</evidence>
<evidence type="ECO:0000313" key="3">
    <source>
        <dbReference type="Proteomes" id="UP001057375"/>
    </source>
</evidence>
<dbReference type="Gene3D" id="3.15.10.10">
    <property type="entry name" value="Bactericidal permeability-increasing protein, domain 1"/>
    <property type="match status" value="1"/>
</dbReference>
<name>A0ABQ5K766_9EUKA</name>
<proteinExistence type="predicted"/>